<keyword evidence="3 5" id="KW-0863">Zinc-finger</keyword>
<proteinExistence type="predicted"/>
<dbReference type="SMART" id="SM00355">
    <property type="entry name" value="ZnF_C2H2"/>
    <property type="match status" value="2"/>
</dbReference>
<feature type="compositionally biased region" description="Pro residues" evidence="6">
    <location>
        <begin position="38"/>
        <end position="47"/>
    </location>
</feature>
<dbReference type="GO" id="GO:0005667">
    <property type="term" value="C:transcription regulator complex"/>
    <property type="evidence" value="ECO:0007669"/>
    <property type="project" value="TreeGrafter"/>
</dbReference>
<evidence type="ECO:0000313" key="8">
    <source>
        <dbReference type="EMBL" id="KAJ7741932.1"/>
    </source>
</evidence>
<dbReference type="PANTHER" id="PTHR14003">
    <property type="entry name" value="TRANSCRIPTIONAL REPRESSOR PROTEIN YY"/>
    <property type="match status" value="1"/>
</dbReference>
<dbReference type="GO" id="GO:0000978">
    <property type="term" value="F:RNA polymerase II cis-regulatory region sequence-specific DNA binding"/>
    <property type="evidence" value="ECO:0007669"/>
    <property type="project" value="TreeGrafter"/>
</dbReference>
<dbReference type="InterPro" id="IPR036236">
    <property type="entry name" value="Znf_C2H2_sf"/>
</dbReference>
<evidence type="ECO:0000256" key="4">
    <source>
        <dbReference type="ARBA" id="ARBA00022833"/>
    </source>
</evidence>
<dbReference type="PROSITE" id="PS00028">
    <property type="entry name" value="ZINC_FINGER_C2H2_1"/>
    <property type="match status" value="2"/>
</dbReference>
<dbReference type="EMBL" id="JARJLG010000120">
    <property type="protein sequence ID" value="KAJ7741932.1"/>
    <property type="molecule type" value="Genomic_DNA"/>
</dbReference>
<dbReference type="PANTHER" id="PTHR14003:SF20">
    <property type="entry name" value="FINGER DOMAIN PROTEIN, PUTATIVE (AFU_ORTHOLOGUE AFUA_4G10380)-RELATED"/>
    <property type="match status" value="1"/>
</dbReference>
<evidence type="ECO:0000313" key="9">
    <source>
        <dbReference type="Proteomes" id="UP001215280"/>
    </source>
</evidence>
<accession>A0AAD7IGJ8</accession>
<dbReference type="SUPFAM" id="SSF57667">
    <property type="entry name" value="beta-beta-alpha zinc fingers"/>
    <property type="match status" value="1"/>
</dbReference>
<keyword evidence="9" id="KW-1185">Reference proteome</keyword>
<gene>
    <name evidence="8" type="ORF">DFH07DRAFT_1063833</name>
</gene>
<feature type="domain" description="C2H2-type" evidence="7">
    <location>
        <begin position="106"/>
        <end position="135"/>
    </location>
</feature>
<evidence type="ECO:0000256" key="2">
    <source>
        <dbReference type="ARBA" id="ARBA00022737"/>
    </source>
</evidence>
<dbReference type="AlphaFoldDB" id="A0AAD7IGJ8"/>
<evidence type="ECO:0000256" key="5">
    <source>
        <dbReference type="PROSITE-ProRule" id="PRU00042"/>
    </source>
</evidence>
<sequence length="243" mass="26410">MSTSSASSVSYAGTGPPLSFNGSEGSAPSTPQFSPSPEYGPSPPPSLEPLLSYAPLVEARRRESGSPKMPPKMPPKMHPCHICFKQFPRPSGLKTHMNSHTNARPYACGFHNCSKTFSVRSNAKRHYLTHSGTAPPPGPAPAFNVHFEEPSVAPSQPKPPSAALSRVPYRVRFLKPNHVARTRTGGLNSAQPDIELREGQGQGTDHEYHDEQMDRDFAGVEPTATISTYYQNSWNVYAPGQTN</sequence>
<dbReference type="Gene3D" id="3.30.160.60">
    <property type="entry name" value="Classic Zinc Finger"/>
    <property type="match status" value="2"/>
</dbReference>
<dbReference type="GO" id="GO:0000981">
    <property type="term" value="F:DNA-binding transcription factor activity, RNA polymerase II-specific"/>
    <property type="evidence" value="ECO:0007669"/>
    <property type="project" value="TreeGrafter"/>
</dbReference>
<protein>
    <recommendedName>
        <fullName evidence="7">C2H2-type domain-containing protein</fullName>
    </recommendedName>
</protein>
<evidence type="ECO:0000256" key="3">
    <source>
        <dbReference type="ARBA" id="ARBA00022771"/>
    </source>
</evidence>
<dbReference type="GO" id="GO:0000785">
    <property type="term" value="C:chromatin"/>
    <property type="evidence" value="ECO:0007669"/>
    <property type="project" value="TreeGrafter"/>
</dbReference>
<name>A0AAD7IGJ8_9AGAR</name>
<dbReference type="Pfam" id="PF00096">
    <property type="entry name" value="zf-C2H2"/>
    <property type="match status" value="1"/>
</dbReference>
<evidence type="ECO:0000256" key="1">
    <source>
        <dbReference type="ARBA" id="ARBA00022723"/>
    </source>
</evidence>
<dbReference type="PROSITE" id="PS50157">
    <property type="entry name" value="ZINC_FINGER_C2H2_2"/>
    <property type="match status" value="2"/>
</dbReference>
<dbReference type="GO" id="GO:0008270">
    <property type="term" value="F:zinc ion binding"/>
    <property type="evidence" value="ECO:0007669"/>
    <property type="project" value="UniProtKB-KW"/>
</dbReference>
<evidence type="ECO:0000256" key="6">
    <source>
        <dbReference type="SAM" id="MobiDB-lite"/>
    </source>
</evidence>
<keyword evidence="2" id="KW-0677">Repeat</keyword>
<dbReference type="InterPro" id="IPR013087">
    <property type="entry name" value="Znf_C2H2_type"/>
</dbReference>
<feature type="domain" description="C2H2-type" evidence="7">
    <location>
        <begin position="78"/>
        <end position="105"/>
    </location>
</feature>
<reference evidence="8" key="1">
    <citation type="submission" date="2023-03" db="EMBL/GenBank/DDBJ databases">
        <title>Massive genome expansion in bonnet fungi (Mycena s.s.) driven by repeated elements and novel gene families across ecological guilds.</title>
        <authorList>
            <consortium name="Lawrence Berkeley National Laboratory"/>
            <person name="Harder C.B."/>
            <person name="Miyauchi S."/>
            <person name="Viragh M."/>
            <person name="Kuo A."/>
            <person name="Thoen E."/>
            <person name="Andreopoulos B."/>
            <person name="Lu D."/>
            <person name="Skrede I."/>
            <person name="Drula E."/>
            <person name="Henrissat B."/>
            <person name="Morin E."/>
            <person name="Kohler A."/>
            <person name="Barry K."/>
            <person name="LaButti K."/>
            <person name="Morin E."/>
            <person name="Salamov A."/>
            <person name="Lipzen A."/>
            <person name="Mereny Z."/>
            <person name="Hegedus B."/>
            <person name="Baldrian P."/>
            <person name="Stursova M."/>
            <person name="Weitz H."/>
            <person name="Taylor A."/>
            <person name="Grigoriev I.V."/>
            <person name="Nagy L.G."/>
            <person name="Martin F."/>
            <person name="Kauserud H."/>
        </authorList>
    </citation>
    <scope>NUCLEOTIDE SEQUENCE</scope>
    <source>
        <strain evidence="8">CBHHK188m</strain>
    </source>
</reference>
<comment type="caution">
    <text evidence="8">The sequence shown here is derived from an EMBL/GenBank/DDBJ whole genome shotgun (WGS) entry which is preliminary data.</text>
</comment>
<evidence type="ECO:0000259" key="7">
    <source>
        <dbReference type="PROSITE" id="PS50157"/>
    </source>
</evidence>
<feature type="compositionally biased region" description="Low complexity" evidence="6">
    <location>
        <begin position="1"/>
        <end position="10"/>
    </location>
</feature>
<dbReference type="GO" id="GO:0031519">
    <property type="term" value="C:PcG protein complex"/>
    <property type="evidence" value="ECO:0007669"/>
    <property type="project" value="TreeGrafter"/>
</dbReference>
<keyword evidence="4" id="KW-0862">Zinc</keyword>
<feature type="region of interest" description="Disordered" evidence="6">
    <location>
        <begin position="1"/>
        <end position="76"/>
    </location>
</feature>
<dbReference type="Proteomes" id="UP001215280">
    <property type="component" value="Unassembled WGS sequence"/>
</dbReference>
<feature type="compositionally biased region" description="Polar residues" evidence="6">
    <location>
        <begin position="20"/>
        <end position="33"/>
    </location>
</feature>
<keyword evidence="1" id="KW-0479">Metal-binding</keyword>
<organism evidence="8 9">
    <name type="scientific">Mycena maculata</name>
    <dbReference type="NCBI Taxonomy" id="230809"/>
    <lineage>
        <taxon>Eukaryota</taxon>
        <taxon>Fungi</taxon>
        <taxon>Dikarya</taxon>
        <taxon>Basidiomycota</taxon>
        <taxon>Agaricomycotina</taxon>
        <taxon>Agaricomycetes</taxon>
        <taxon>Agaricomycetidae</taxon>
        <taxon>Agaricales</taxon>
        <taxon>Marasmiineae</taxon>
        <taxon>Mycenaceae</taxon>
        <taxon>Mycena</taxon>
    </lineage>
</organism>